<dbReference type="EMBL" id="JAGFNK010000086">
    <property type="protein sequence ID" value="KAI9508564.1"/>
    <property type="molecule type" value="Genomic_DNA"/>
</dbReference>
<comment type="caution">
    <text evidence="1">The sequence shown here is derived from an EMBL/GenBank/DDBJ whole genome shotgun (WGS) entry which is preliminary data.</text>
</comment>
<sequence length="523" mass="58809">MPTVLSVILPVSGLFLISLLLQLRRVARSVGNLAGLFFLIGPNTDSGELIARIAPSARYLTPGTAWMQKRKYGDFAAAGKDAISLVTAFPWPKSDLLLADAAAIKEVTTLRAKFPKPVYRYAILTAFGPNIVASEGAEWKKYRKITAPPFSEKNYKFVWDETIHIVTDLFDSIWRDKSSIVVDHCLDITLPLALFIIGAAGFGRRMTWTSDLVVPPGYQMAFKDALHILSSNLSLYILLPRWARNLTKLTKEVHLASVEVKKYMLEMVQARRNADKAEERHDLFSGLLDAARHEQDDGTALTKDELIGNMFIFLLAGHETTAHTLCFTFALLALHPDEQERLYEQNKGVIASLNGIPMYEDMGRFTYSLAVLYETLRLFPPIVSIPKIAAGDTILTVNNIDGGKTTVPVPSGTDIELNVSALHYNPRYWKDPHRFIPERFLGDWPKDAFIPFSQGARACIGRRFFETESVAIMTMLVSNYKIEVKEEPEFAGETFEERYARVTAFDHAITTFPLRVPLVFKKR</sequence>
<reference evidence="1" key="1">
    <citation type="submission" date="2021-03" db="EMBL/GenBank/DDBJ databases">
        <title>Evolutionary priming and transition to the ectomycorrhizal habit in an iconic lineage of mushroom-forming fungi: is preadaptation a requirement?</title>
        <authorList>
            <consortium name="DOE Joint Genome Institute"/>
            <person name="Looney B.P."/>
            <person name="Miyauchi S."/>
            <person name="Morin E."/>
            <person name="Drula E."/>
            <person name="Courty P.E."/>
            <person name="Chicoki N."/>
            <person name="Fauchery L."/>
            <person name="Kohler A."/>
            <person name="Kuo A."/>
            <person name="LaButti K."/>
            <person name="Pangilinan J."/>
            <person name="Lipzen A."/>
            <person name="Riley R."/>
            <person name="Andreopoulos W."/>
            <person name="He G."/>
            <person name="Johnson J."/>
            <person name="Barry K.W."/>
            <person name="Grigoriev I.V."/>
            <person name="Nagy L."/>
            <person name="Hibbett D."/>
            <person name="Henrissat B."/>
            <person name="Matheny P.B."/>
            <person name="Labbe J."/>
            <person name="Martin A.F."/>
        </authorList>
    </citation>
    <scope>NUCLEOTIDE SEQUENCE</scope>
    <source>
        <strain evidence="1">BPL698</strain>
    </source>
</reference>
<evidence type="ECO:0000313" key="2">
    <source>
        <dbReference type="Proteomes" id="UP001207468"/>
    </source>
</evidence>
<keyword evidence="2" id="KW-1185">Reference proteome</keyword>
<dbReference type="Proteomes" id="UP001207468">
    <property type="component" value="Unassembled WGS sequence"/>
</dbReference>
<name>A0ACC0UA23_9AGAM</name>
<organism evidence="1 2">
    <name type="scientific">Russula earlei</name>
    <dbReference type="NCBI Taxonomy" id="71964"/>
    <lineage>
        <taxon>Eukaryota</taxon>
        <taxon>Fungi</taxon>
        <taxon>Dikarya</taxon>
        <taxon>Basidiomycota</taxon>
        <taxon>Agaricomycotina</taxon>
        <taxon>Agaricomycetes</taxon>
        <taxon>Russulales</taxon>
        <taxon>Russulaceae</taxon>
        <taxon>Russula</taxon>
    </lineage>
</organism>
<proteinExistence type="predicted"/>
<protein>
    <submittedName>
        <fullName evidence="1">Cytochrome P450</fullName>
    </submittedName>
</protein>
<accession>A0ACC0UA23</accession>
<gene>
    <name evidence="1" type="ORF">F5148DRAFT_879180</name>
</gene>
<evidence type="ECO:0000313" key="1">
    <source>
        <dbReference type="EMBL" id="KAI9508564.1"/>
    </source>
</evidence>